<protein>
    <submittedName>
        <fullName evidence="2">Uncharacterized protein</fullName>
    </submittedName>
</protein>
<gene>
    <name evidence="2" type="ORF">PCAL00307_LOCUS11738</name>
</gene>
<evidence type="ECO:0000313" key="2">
    <source>
        <dbReference type="EMBL" id="CAE0696302.1"/>
    </source>
</evidence>
<organism evidence="2">
    <name type="scientific">Pelagomonas calceolata</name>
    <dbReference type="NCBI Taxonomy" id="35677"/>
    <lineage>
        <taxon>Eukaryota</taxon>
        <taxon>Sar</taxon>
        <taxon>Stramenopiles</taxon>
        <taxon>Ochrophyta</taxon>
        <taxon>Pelagophyceae</taxon>
        <taxon>Pelagomonadales</taxon>
        <taxon>Pelagomonadaceae</taxon>
        <taxon>Pelagomonas</taxon>
    </lineage>
</organism>
<feature type="compositionally biased region" description="Basic and acidic residues" evidence="1">
    <location>
        <begin position="46"/>
        <end position="57"/>
    </location>
</feature>
<dbReference type="AlphaFoldDB" id="A0A7S3ZWJ1"/>
<evidence type="ECO:0000256" key="1">
    <source>
        <dbReference type="SAM" id="MobiDB-lite"/>
    </source>
</evidence>
<name>A0A7S3ZWJ1_9STRA</name>
<feature type="region of interest" description="Disordered" evidence="1">
    <location>
        <begin position="37"/>
        <end position="57"/>
    </location>
</feature>
<proteinExistence type="predicted"/>
<accession>A0A7S3ZWJ1</accession>
<dbReference type="EMBL" id="HBIW01013665">
    <property type="protein sequence ID" value="CAE0696302.1"/>
    <property type="molecule type" value="Transcribed_RNA"/>
</dbReference>
<sequence length="134" mass="15446">MLAFFRRPRTQRLLEYERQLAVQVTVFAIATISETERHDLNRRRPREPIDRSAPRERGADAIPPFVARVSRRKAQFAALPKEGGPSECSGVVCLVSHQNLCQLRWTISFLAARRERSGRSPCAREEVRWNMGPF</sequence>
<reference evidence="2" key="1">
    <citation type="submission" date="2021-01" db="EMBL/GenBank/DDBJ databases">
        <authorList>
            <person name="Corre E."/>
            <person name="Pelletier E."/>
            <person name="Niang G."/>
            <person name="Scheremetjew M."/>
            <person name="Finn R."/>
            <person name="Kale V."/>
            <person name="Holt S."/>
            <person name="Cochrane G."/>
            <person name="Meng A."/>
            <person name="Brown T."/>
            <person name="Cohen L."/>
        </authorList>
    </citation>
    <scope>NUCLEOTIDE SEQUENCE</scope>
    <source>
        <strain evidence="2">CCMP1756</strain>
    </source>
</reference>